<feature type="compositionally biased region" description="Polar residues" evidence="1">
    <location>
        <begin position="30"/>
        <end position="62"/>
    </location>
</feature>
<protein>
    <recommendedName>
        <fullName evidence="2">Serine aminopeptidase S33 domain-containing protein</fullName>
    </recommendedName>
</protein>
<name>A0A7S0DL88_9EUKA</name>
<dbReference type="InterPro" id="IPR022742">
    <property type="entry name" value="Hydrolase_4"/>
</dbReference>
<evidence type="ECO:0000256" key="1">
    <source>
        <dbReference type="SAM" id="MobiDB-lite"/>
    </source>
</evidence>
<proteinExistence type="predicted"/>
<feature type="region of interest" description="Disordered" evidence="1">
    <location>
        <begin position="1"/>
        <end position="77"/>
    </location>
</feature>
<dbReference type="InterPro" id="IPR029058">
    <property type="entry name" value="AB_hydrolase_fold"/>
</dbReference>
<reference evidence="3" key="1">
    <citation type="submission" date="2021-01" db="EMBL/GenBank/DDBJ databases">
        <authorList>
            <person name="Corre E."/>
            <person name="Pelletier E."/>
            <person name="Niang G."/>
            <person name="Scheremetjew M."/>
            <person name="Finn R."/>
            <person name="Kale V."/>
            <person name="Holt S."/>
            <person name="Cochrane G."/>
            <person name="Meng A."/>
            <person name="Brown T."/>
            <person name="Cohen L."/>
        </authorList>
    </citation>
    <scope>NUCLEOTIDE SEQUENCE</scope>
    <source>
        <strain evidence="3">CCMP2058</strain>
    </source>
</reference>
<accession>A0A7S0DL88</accession>
<dbReference type="Pfam" id="PF12146">
    <property type="entry name" value="Hydrolase_4"/>
    <property type="match status" value="1"/>
</dbReference>
<feature type="domain" description="Serine aminopeptidase S33" evidence="2">
    <location>
        <begin position="180"/>
        <end position="289"/>
    </location>
</feature>
<evidence type="ECO:0000259" key="2">
    <source>
        <dbReference type="Pfam" id="PF12146"/>
    </source>
</evidence>
<gene>
    <name evidence="3" type="ORF">LAMO00422_LOCUS17441</name>
</gene>
<dbReference type="PANTHER" id="PTHR12277">
    <property type="entry name" value="ALPHA/BETA HYDROLASE DOMAIN-CONTAINING PROTEIN"/>
    <property type="match status" value="1"/>
</dbReference>
<dbReference type="SUPFAM" id="SSF53474">
    <property type="entry name" value="alpha/beta-Hydrolases"/>
    <property type="match status" value="1"/>
</dbReference>
<evidence type="ECO:0000313" key="3">
    <source>
        <dbReference type="EMBL" id="CAD8458490.1"/>
    </source>
</evidence>
<dbReference type="AlphaFoldDB" id="A0A7S0DL88"/>
<dbReference type="Gene3D" id="3.40.50.1820">
    <property type="entry name" value="alpha/beta hydrolase"/>
    <property type="match status" value="1"/>
</dbReference>
<sequence>MPRNDGANGQGYSRGRVAGGGVEEMEMLPTNKNRFKPNNRSLSPSRHANKQDCSTKTATTNGEEFGGSASGGQEQELGGNKPPNCCTIINCVMCGFGCATCCCLREMICRKMVFAPPSPPFYEFRGKEMWRIPLEVYDTGSEFTRDQFTKMETKLLDLKVYKIQTSRKKTIATMFLKHPKPKATILFSHGNAGDIGIMSFHLQLMAETLQVNVYAYEYTGYGESSNPGKPTPTDIFTDAEAAYAHLTENLAISPNHIILYGQSLGSGPSIHLGRLHKVSGVVIHSGLMSAVRVINPFITRTPWYDVFKNIDNIQKCLSPVYIIHGDADDIVPVFHGIQLYNNAPVKIKPWIVAGGGDNDI</sequence>
<dbReference type="EMBL" id="HBEM01025719">
    <property type="protein sequence ID" value="CAD8458490.1"/>
    <property type="molecule type" value="Transcribed_RNA"/>
</dbReference>
<dbReference type="PANTHER" id="PTHR12277:SF81">
    <property type="entry name" value="PROTEIN ABHD13"/>
    <property type="match status" value="1"/>
</dbReference>
<organism evidence="3">
    <name type="scientific">Amorphochlora amoebiformis</name>
    <dbReference type="NCBI Taxonomy" id="1561963"/>
    <lineage>
        <taxon>Eukaryota</taxon>
        <taxon>Sar</taxon>
        <taxon>Rhizaria</taxon>
        <taxon>Cercozoa</taxon>
        <taxon>Chlorarachniophyceae</taxon>
        <taxon>Amorphochlora</taxon>
    </lineage>
</organism>